<dbReference type="Proteomes" id="UP001597180">
    <property type="component" value="Unassembled WGS sequence"/>
</dbReference>
<feature type="transmembrane region" description="Helical" evidence="7">
    <location>
        <begin position="299"/>
        <end position="318"/>
    </location>
</feature>
<dbReference type="InterPro" id="IPR020846">
    <property type="entry name" value="MFS_dom"/>
</dbReference>
<dbReference type="InterPro" id="IPR036259">
    <property type="entry name" value="MFS_trans_sf"/>
</dbReference>
<dbReference type="PANTHER" id="PTHR23501:SF197">
    <property type="entry name" value="COMD"/>
    <property type="match status" value="1"/>
</dbReference>
<name>A0ABW3UN99_9BACL</name>
<sequence length="499" mass="53505">MSMKEKNSKWVMAGLLIGLILSSLDQTIVAAAMPTITRQLGGLSLYSWVFTVYMLASTAIMPIYGKLADLFGRKRIFLFGLLLFLTGSLWCGFASTMPQLIIFRGIQGLGAGALMPISFTIIADIYSPEQRVRFMGLFSTLFAASSIGGPVIGGMLVQWKWSWIFLINLPFGLAAWIMLAWALAEPPRTAGKPRIDWLGALTFTGAVVSLLLALVMGGNTYAWRSDAILGLFGVGTLLLAAFLWVELKAPEPLIPLQLFRIRTISCSNIAGFFVSAALFGAIAYIPLFAQGVIGVPPSATGYVLVPLMLATVVTTMGSRRWLTMVSYRTVLAASLTLTLIGFLLFSRMSIDTTLMQLVMYMVVTGLGLGAIFPALGTAAQHAVSWERRGAATSSNQFFRSVGGTFGISIMGGILTRGTVARLEHGSIMTSGQLQQFADPELLLNQEVRSGMPDSVLLELERAFSGALSDMFLLGALFVTVSLLAGIAIGGARLSDSASK</sequence>
<evidence type="ECO:0000256" key="1">
    <source>
        <dbReference type="ARBA" id="ARBA00004651"/>
    </source>
</evidence>
<evidence type="ECO:0000256" key="4">
    <source>
        <dbReference type="ARBA" id="ARBA00022692"/>
    </source>
</evidence>
<dbReference type="Gene3D" id="1.20.1720.10">
    <property type="entry name" value="Multidrug resistance protein D"/>
    <property type="match status" value="1"/>
</dbReference>
<organism evidence="9 10">
    <name type="scientific">Paenibacillus vulneris</name>
    <dbReference type="NCBI Taxonomy" id="1133364"/>
    <lineage>
        <taxon>Bacteria</taxon>
        <taxon>Bacillati</taxon>
        <taxon>Bacillota</taxon>
        <taxon>Bacilli</taxon>
        <taxon>Bacillales</taxon>
        <taxon>Paenibacillaceae</taxon>
        <taxon>Paenibacillus</taxon>
    </lineage>
</organism>
<dbReference type="PROSITE" id="PS50850">
    <property type="entry name" value="MFS"/>
    <property type="match status" value="1"/>
</dbReference>
<dbReference type="Pfam" id="PF07690">
    <property type="entry name" value="MFS_1"/>
    <property type="match status" value="1"/>
</dbReference>
<feature type="transmembrane region" description="Helical" evidence="7">
    <location>
        <begin position="325"/>
        <end position="345"/>
    </location>
</feature>
<feature type="transmembrane region" description="Helical" evidence="7">
    <location>
        <begin position="397"/>
        <end position="415"/>
    </location>
</feature>
<keyword evidence="6 7" id="KW-0472">Membrane</keyword>
<dbReference type="SUPFAM" id="SSF103473">
    <property type="entry name" value="MFS general substrate transporter"/>
    <property type="match status" value="1"/>
</dbReference>
<dbReference type="NCBIfam" id="TIGR00711">
    <property type="entry name" value="efflux_EmrB"/>
    <property type="match status" value="1"/>
</dbReference>
<feature type="transmembrane region" description="Helical" evidence="7">
    <location>
        <begin position="76"/>
        <end position="95"/>
    </location>
</feature>
<accession>A0ABW3UN99</accession>
<protein>
    <submittedName>
        <fullName evidence="9">MDR family MFS transporter</fullName>
    </submittedName>
</protein>
<comment type="caution">
    <text evidence="9">The sequence shown here is derived from an EMBL/GenBank/DDBJ whole genome shotgun (WGS) entry which is preliminary data.</text>
</comment>
<dbReference type="EMBL" id="JBHTLU010000014">
    <property type="protein sequence ID" value="MFD1221025.1"/>
    <property type="molecule type" value="Genomic_DNA"/>
</dbReference>
<keyword evidence="3" id="KW-1003">Cell membrane</keyword>
<feature type="transmembrane region" description="Helical" evidence="7">
    <location>
        <begin position="134"/>
        <end position="157"/>
    </location>
</feature>
<dbReference type="RefSeq" id="WP_345592085.1">
    <property type="nucleotide sequence ID" value="NZ_BAABJG010000029.1"/>
</dbReference>
<feature type="transmembrane region" description="Helical" evidence="7">
    <location>
        <begin position="227"/>
        <end position="245"/>
    </location>
</feature>
<keyword evidence="2" id="KW-0813">Transport</keyword>
<proteinExistence type="predicted"/>
<keyword evidence="4 7" id="KW-0812">Transmembrane</keyword>
<feature type="transmembrane region" description="Helical" evidence="7">
    <location>
        <begin position="470"/>
        <end position="491"/>
    </location>
</feature>
<dbReference type="InterPro" id="IPR004638">
    <property type="entry name" value="EmrB-like"/>
</dbReference>
<dbReference type="Gene3D" id="1.20.1250.20">
    <property type="entry name" value="MFS general substrate transporter like domains"/>
    <property type="match status" value="1"/>
</dbReference>
<feature type="transmembrane region" description="Helical" evidence="7">
    <location>
        <begin position="357"/>
        <end position="376"/>
    </location>
</feature>
<dbReference type="PANTHER" id="PTHR23501">
    <property type="entry name" value="MAJOR FACILITATOR SUPERFAMILY"/>
    <property type="match status" value="1"/>
</dbReference>
<evidence type="ECO:0000256" key="3">
    <source>
        <dbReference type="ARBA" id="ARBA00022475"/>
    </source>
</evidence>
<dbReference type="InterPro" id="IPR011701">
    <property type="entry name" value="MFS"/>
</dbReference>
<evidence type="ECO:0000256" key="7">
    <source>
        <dbReference type="SAM" id="Phobius"/>
    </source>
</evidence>
<dbReference type="CDD" id="cd17502">
    <property type="entry name" value="MFS_Azr1_MDR_like"/>
    <property type="match status" value="1"/>
</dbReference>
<evidence type="ECO:0000259" key="8">
    <source>
        <dbReference type="PROSITE" id="PS50850"/>
    </source>
</evidence>
<feature type="transmembrane region" description="Helical" evidence="7">
    <location>
        <begin position="195"/>
        <end position="215"/>
    </location>
</feature>
<feature type="transmembrane region" description="Helical" evidence="7">
    <location>
        <begin position="163"/>
        <end position="183"/>
    </location>
</feature>
<evidence type="ECO:0000256" key="5">
    <source>
        <dbReference type="ARBA" id="ARBA00022989"/>
    </source>
</evidence>
<feature type="transmembrane region" description="Helical" evidence="7">
    <location>
        <begin position="101"/>
        <end position="122"/>
    </location>
</feature>
<reference evidence="10" key="1">
    <citation type="journal article" date="2019" name="Int. J. Syst. Evol. Microbiol.">
        <title>The Global Catalogue of Microorganisms (GCM) 10K type strain sequencing project: providing services to taxonomists for standard genome sequencing and annotation.</title>
        <authorList>
            <consortium name="The Broad Institute Genomics Platform"/>
            <consortium name="The Broad Institute Genome Sequencing Center for Infectious Disease"/>
            <person name="Wu L."/>
            <person name="Ma J."/>
        </authorList>
    </citation>
    <scope>NUCLEOTIDE SEQUENCE [LARGE SCALE GENOMIC DNA]</scope>
    <source>
        <strain evidence="10">CCUG 53270</strain>
    </source>
</reference>
<evidence type="ECO:0000256" key="6">
    <source>
        <dbReference type="ARBA" id="ARBA00023136"/>
    </source>
</evidence>
<gene>
    <name evidence="9" type="ORF">ACFQ4B_12940</name>
</gene>
<feature type="transmembrane region" description="Helical" evidence="7">
    <location>
        <begin position="266"/>
        <end position="287"/>
    </location>
</feature>
<evidence type="ECO:0000313" key="10">
    <source>
        <dbReference type="Proteomes" id="UP001597180"/>
    </source>
</evidence>
<comment type="subcellular location">
    <subcellularLocation>
        <location evidence="1">Cell membrane</location>
        <topology evidence="1">Multi-pass membrane protein</topology>
    </subcellularLocation>
</comment>
<evidence type="ECO:0000313" key="9">
    <source>
        <dbReference type="EMBL" id="MFD1221025.1"/>
    </source>
</evidence>
<feature type="domain" description="Major facilitator superfamily (MFS) profile" evidence="8">
    <location>
        <begin position="11"/>
        <end position="493"/>
    </location>
</feature>
<dbReference type="PRINTS" id="PR01036">
    <property type="entry name" value="TCRTETB"/>
</dbReference>
<keyword evidence="5 7" id="KW-1133">Transmembrane helix</keyword>
<feature type="transmembrane region" description="Helical" evidence="7">
    <location>
        <begin position="46"/>
        <end position="64"/>
    </location>
</feature>
<keyword evidence="10" id="KW-1185">Reference proteome</keyword>
<evidence type="ECO:0000256" key="2">
    <source>
        <dbReference type="ARBA" id="ARBA00022448"/>
    </source>
</evidence>